<dbReference type="PANTHER" id="PTHR43479">
    <property type="entry name" value="ACREF/ENVCD OPERON REPRESSOR-RELATED"/>
    <property type="match status" value="1"/>
</dbReference>
<dbReference type="SUPFAM" id="SSF46689">
    <property type="entry name" value="Homeodomain-like"/>
    <property type="match status" value="1"/>
</dbReference>
<reference evidence="4 5" key="1">
    <citation type="submission" date="2015-11" db="EMBL/GenBank/DDBJ databases">
        <authorList>
            <person name="Hill K.K."/>
            <person name="Shirey T.B."/>
            <person name="Raphael B."/>
            <person name="Daligault H.E."/>
            <person name="Davenport K.W."/>
            <person name="Bruce D.C."/>
            <person name="Foley B.T."/>
            <person name="Johnson S.L."/>
        </authorList>
    </citation>
    <scope>NUCLEOTIDE SEQUENCE [LARGE SCALE GENOMIC DNA]</scope>
    <source>
        <strain evidence="4 5">CDC_1632</strain>
    </source>
</reference>
<feature type="DNA-binding region" description="H-T-H motif" evidence="2">
    <location>
        <begin position="36"/>
        <end position="55"/>
    </location>
</feature>
<accession>A0A1L3NFN0</accession>
<evidence type="ECO:0000259" key="3">
    <source>
        <dbReference type="PROSITE" id="PS50977"/>
    </source>
</evidence>
<dbReference type="PROSITE" id="PS50977">
    <property type="entry name" value="HTH_TETR_2"/>
    <property type="match status" value="1"/>
</dbReference>
<protein>
    <submittedName>
        <fullName evidence="4">Bacterial regulatory s, tetR family protein</fullName>
    </submittedName>
</protein>
<dbReference type="PANTHER" id="PTHR43479:SF11">
    <property type="entry name" value="ACREF_ENVCD OPERON REPRESSOR-RELATED"/>
    <property type="match status" value="1"/>
</dbReference>
<dbReference type="GO" id="GO:0003677">
    <property type="term" value="F:DNA binding"/>
    <property type="evidence" value="ECO:0007669"/>
    <property type="project" value="UniProtKB-UniRule"/>
</dbReference>
<feature type="domain" description="HTH tetR-type" evidence="3">
    <location>
        <begin position="13"/>
        <end position="73"/>
    </location>
</feature>
<dbReference type="EMBL" id="CP013243">
    <property type="protein sequence ID" value="APH14918.1"/>
    <property type="molecule type" value="Genomic_DNA"/>
</dbReference>
<dbReference type="RefSeq" id="WP_072585761.1">
    <property type="nucleotide sequence ID" value="NZ_CP013243.1"/>
</dbReference>
<dbReference type="Proteomes" id="UP000182204">
    <property type="component" value="Chromosome"/>
</dbReference>
<dbReference type="Gene3D" id="1.10.357.10">
    <property type="entry name" value="Tetracycline Repressor, domain 2"/>
    <property type="match status" value="1"/>
</dbReference>
<dbReference type="InterPro" id="IPR001647">
    <property type="entry name" value="HTH_TetR"/>
</dbReference>
<gene>
    <name evidence="4" type="ORF">NPD5_2117</name>
</gene>
<dbReference type="InterPro" id="IPR050624">
    <property type="entry name" value="HTH-type_Tx_Regulator"/>
</dbReference>
<organism evidence="4 5">
    <name type="scientific">Clostridium sporogenes</name>
    <dbReference type="NCBI Taxonomy" id="1509"/>
    <lineage>
        <taxon>Bacteria</taxon>
        <taxon>Bacillati</taxon>
        <taxon>Bacillota</taxon>
        <taxon>Clostridia</taxon>
        <taxon>Eubacteriales</taxon>
        <taxon>Clostridiaceae</taxon>
        <taxon>Clostridium</taxon>
    </lineage>
</organism>
<evidence type="ECO:0000256" key="2">
    <source>
        <dbReference type="PROSITE-ProRule" id="PRU00335"/>
    </source>
</evidence>
<evidence type="ECO:0000256" key="1">
    <source>
        <dbReference type="ARBA" id="ARBA00023125"/>
    </source>
</evidence>
<dbReference type="Pfam" id="PF00440">
    <property type="entry name" value="TetR_N"/>
    <property type="match status" value="1"/>
</dbReference>
<evidence type="ECO:0000313" key="5">
    <source>
        <dbReference type="Proteomes" id="UP000182204"/>
    </source>
</evidence>
<evidence type="ECO:0000313" key="4">
    <source>
        <dbReference type="EMBL" id="APH14918.1"/>
    </source>
</evidence>
<name>A0A1L3NFN0_CLOSG</name>
<dbReference type="AlphaFoldDB" id="A0A1L3NFN0"/>
<proteinExistence type="predicted"/>
<sequence length="196" mass="22647">MPLGSALSETDKIKIRKNLQELCENCWTVYGYKKTSIKELCANAGISIGTFYTLYPTKEDLFFETIENIQEKLTQKVLNINQSNPTKEGFAWSMKEVFREYDSKPFLYNVNMPDFQAFVKKLSDEAIEKIKFDSIEFFRKAVRTANLNLKIDEYEAYGIFSALLSTINAKEALSTTCDYLEVFDFMVDNLISSIFE</sequence>
<keyword evidence="1 2" id="KW-0238">DNA-binding</keyword>
<dbReference type="InterPro" id="IPR009057">
    <property type="entry name" value="Homeodomain-like_sf"/>
</dbReference>